<evidence type="ECO:0000313" key="3">
    <source>
        <dbReference type="Proteomes" id="UP000272706"/>
    </source>
</evidence>
<name>A0A3A5JUB4_9HYPH</name>
<dbReference type="OrthoDB" id="5295703at2"/>
<gene>
    <name evidence="2" type="ORF">D3227_38250</name>
</gene>
<dbReference type="AlphaFoldDB" id="A0A3A5JUB4"/>
<organism evidence="2 3">
    <name type="scientific">Mesorhizobium waimense</name>
    <dbReference type="NCBI Taxonomy" id="1300307"/>
    <lineage>
        <taxon>Bacteria</taxon>
        <taxon>Pseudomonadati</taxon>
        <taxon>Pseudomonadota</taxon>
        <taxon>Alphaproteobacteria</taxon>
        <taxon>Hyphomicrobiales</taxon>
        <taxon>Phyllobacteriaceae</taxon>
        <taxon>Mesorhizobium</taxon>
    </lineage>
</organism>
<dbReference type="InterPro" id="IPR006597">
    <property type="entry name" value="Sel1-like"/>
</dbReference>
<dbReference type="EMBL" id="QZWZ01000082">
    <property type="protein sequence ID" value="RJT23903.1"/>
    <property type="molecule type" value="Genomic_DNA"/>
</dbReference>
<dbReference type="RefSeq" id="WP_120019211.1">
    <property type="nucleotide sequence ID" value="NZ_QZWZ01000082.1"/>
</dbReference>
<dbReference type="SUPFAM" id="SSF81901">
    <property type="entry name" value="HCP-like"/>
    <property type="match status" value="1"/>
</dbReference>
<keyword evidence="1" id="KW-0472">Membrane</keyword>
<feature type="transmembrane region" description="Helical" evidence="1">
    <location>
        <begin position="147"/>
        <end position="164"/>
    </location>
</feature>
<evidence type="ECO:0000313" key="2">
    <source>
        <dbReference type="EMBL" id="RJT23903.1"/>
    </source>
</evidence>
<dbReference type="Proteomes" id="UP000272706">
    <property type="component" value="Unassembled WGS sequence"/>
</dbReference>
<dbReference type="Gene3D" id="1.25.40.10">
    <property type="entry name" value="Tetratricopeptide repeat domain"/>
    <property type="match status" value="1"/>
</dbReference>
<dbReference type="SMART" id="SM00671">
    <property type="entry name" value="SEL1"/>
    <property type="match status" value="2"/>
</dbReference>
<protein>
    <submittedName>
        <fullName evidence="2">Sel1 repeat family protein</fullName>
    </submittedName>
</protein>
<keyword evidence="1" id="KW-0812">Transmembrane</keyword>
<reference evidence="2 3" key="1">
    <citation type="submission" date="2018-09" db="EMBL/GenBank/DDBJ databases">
        <title>Mesorhizobium carmichaelinearum sp. nov. isolated from Carmichaelinea spp. root nodules in New Zealand.</title>
        <authorList>
            <person name="De Meyer S.E."/>
        </authorList>
    </citation>
    <scope>NUCLEOTIDE SEQUENCE [LARGE SCALE GENOMIC DNA]</scope>
    <source>
        <strain evidence="2 3">ICMP19557</strain>
    </source>
</reference>
<keyword evidence="3" id="KW-1185">Reference proteome</keyword>
<sequence length="177" mass="19807">MPKSTSSTHNFAEYVALAEAGNTAAQIYVGWAYLEGRLVSQDLRAGEEWLRKSYKQGSVEGGYRLAMVLVQRSDREGIDLLTHLGDQGYPPANYELGNCLYTGNLVPRDAIEAAKRWGDAEKKGHVIARIKLLKYQSSISPIYKKPLFALKILINLLCAIILFLKNERDERVLGTFS</sequence>
<comment type="caution">
    <text evidence="2">The sequence shown here is derived from an EMBL/GenBank/DDBJ whole genome shotgun (WGS) entry which is preliminary data.</text>
</comment>
<dbReference type="InterPro" id="IPR011990">
    <property type="entry name" value="TPR-like_helical_dom_sf"/>
</dbReference>
<evidence type="ECO:0000256" key="1">
    <source>
        <dbReference type="SAM" id="Phobius"/>
    </source>
</evidence>
<dbReference type="Pfam" id="PF08238">
    <property type="entry name" value="Sel1"/>
    <property type="match status" value="2"/>
</dbReference>
<proteinExistence type="predicted"/>
<keyword evidence="1" id="KW-1133">Transmembrane helix</keyword>
<accession>A0A3A5JUB4</accession>